<organism evidence="2 3">
    <name type="scientific">Edaphosphingomonas haloaromaticamans</name>
    <dbReference type="NCBI Taxonomy" id="653954"/>
    <lineage>
        <taxon>Bacteria</taxon>
        <taxon>Pseudomonadati</taxon>
        <taxon>Pseudomonadota</taxon>
        <taxon>Alphaproteobacteria</taxon>
        <taxon>Sphingomonadales</taxon>
        <taxon>Rhizorhabdaceae</taxon>
        <taxon>Edaphosphingomonas</taxon>
    </lineage>
</organism>
<sequence>MLLRWLRRRGWRRTAAFEEDVTLAIAEMRQLHGEAALDHARRKARRRDQRTRRKWVWREAVRRLAADGLADANLKAGASPSEPGYRSPLQHQ</sequence>
<dbReference type="Proteomes" id="UP000179467">
    <property type="component" value="Unassembled WGS sequence"/>
</dbReference>
<accession>A0A1S1HB53</accession>
<gene>
    <name evidence="2" type="ORF">BHE75_01379</name>
</gene>
<dbReference type="EMBL" id="MIPT01000001">
    <property type="protein sequence ID" value="OHT19394.1"/>
    <property type="molecule type" value="Genomic_DNA"/>
</dbReference>
<reference evidence="2 3" key="1">
    <citation type="submission" date="2016-09" db="EMBL/GenBank/DDBJ databases">
        <title>Metabolic pathway, cell adaptation mechanisms and a novel monoxygenase revealed through proteogenomic-transcription analysis of a Sphingomonas haloaromaticamans strain degrading the fungicide ortho-phenylphenol.</title>
        <authorList>
            <person name="Perruchon C."/>
            <person name="Papadopoulou E.S."/>
            <person name="Rousidou C."/>
            <person name="Vasileiadis S."/>
            <person name="Tanou G."/>
            <person name="Amoutzias G."/>
            <person name="Molassiotis A."/>
            <person name="Karpouzas D.G."/>
        </authorList>
    </citation>
    <scope>NUCLEOTIDE SEQUENCE [LARGE SCALE GENOMIC DNA]</scope>
    <source>
        <strain evidence="2 3">P3</strain>
    </source>
</reference>
<dbReference type="RefSeq" id="WP_070933320.1">
    <property type="nucleotide sequence ID" value="NZ_MIPT01000001.1"/>
</dbReference>
<keyword evidence="3" id="KW-1185">Reference proteome</keyword>
<comment type="caution">
    <text evidence="2">The sequence shown here is derived from an EMBL/GenBank/DDBJ whole genome shotgun (WGS) entry which is preliminary data.</text>
</comment>
<dbReference type="AlphaFoldDB" id="A0A1S1HB53"/>
<feature type="region of interest" description="Disordered" evidence="1">
    <location>
        <begin position="72"/>
        <end position="92"/>
    </location>
</feature>
<name>A0A1S1HB53_9SPHN</name>
<evidence type="ECO:0000313" key="2">
    <source>
        <dbReference type="EMBL" id="OHT19394.1"/>
    </source>
</evidence>
<proteinExistence type="predicted"/>
<evidence type="ECO:0000313" key="3">
    <source>
        <dbReference type="Proteomes" id="UP000179467"/>
    </source>
</evidence>
<evidence type="ECO:0000256" key="1">
    <source>
        <dbReference type="SAM" id="MobiDB-lite"/>
    </source>
</evidence>
<protein>
    <submittedName>
        <fullName evidence="2">Uncharacterized protein</fullName>
    </submittedName>
</protein>